<feature type="transmembrane region" description="Helical" evidence="2">
    <location>
        <begin position="89"/>
        <end position="120"/>
    </location>
</feature>
<gene>
    <name evidence="3" type="ORF">E7027_01255</name>
</gene>
<protein>
    <submittedName>
        <fullName evidence="3">Ankyrin repeat domain-containing protein</fullName>
    </submittedName>
</protein>
<keyword evidence="1" id="KW-0040">ANK repeat</keyword>
<organism evidence="3 4">
    <name type="scientific">Candidatus Avelusimicrobium gallicola</name>
    <dbReference type="NCBI Taxonomy" id="2562704"/>
    <lineage>
        <taxon>Bacteria</taxon>
        <taxon>Pseudomonadati</taxon>
        <taxon>Elusimicrobiota</taxon>
        <taxon>Elusimicrobia</taxon>
        <taxon>Elusimicrobiales</taxon>
        <taxon>Elusimicrobiaceae</taxon>
        <taxon>Candidatus Avelusimicrobium</taxon>
    </lineage>
</organism>
<dbReference type="PROSITE" id="PS50088">
    <property type="entry name" value="ANK_REPEAT"/>
    <property type="match status" value="1"/>
</dbReference>
<keyword evidence="2" id="KW-1133">Transmembrane helix</keyword>
<dbReference type="PANTHER" id="PTHR24164">
    <property type="entry name" value="RELA-ASSOCIATED INHIBITOR"/>
    <property type="match status" value="1"/>
</dbReference>
<dbReference type="PANTHER" id="PTHR24164:SF4">
    <property type="entry name" value="RELA-ASSOCIATED INHIBITOR"/>
    <property type="match status" value="1"/>
</dbReference>
<feature type="transmembrane region" description="Helical" evidence="2">
    <location>
        <begin position="6"/>
        <end position="21"/>
    </location>
</feature>
<keyword evidence="2" id="KW-0472">Membrane</keyword>
<evidence type="ECO:0000313" key="4">
    <source>
        <dbReference type="Proteomes" id="UP000725649"/>
    </source>
</evidence>
<dbReference type="AlphaFoldDB" id="A0A928HEK1"/>
<dbReference type="InterPro" id="IPR002110">
    <property type="entry name" value="Ankyrin_rpt"/>
</dbReference>
<dbReference type="InterPro" id="IPR036770">
    <property type="entry name" value="Ankyrin_rpt-contain_sf"/>
</dbReference>
<evidence type="ECO:0000256" key="2">
    <source>
        <dbReference type="SAM" id="Phobius"/>
    </source>
</evidence>
<feature type="transmembrane region" description="Helical" evidence="2">
    <location>
        <begin position="55"/>
        <end position="77"/>
    </location>
</feature>
<dbReference type="SUPFAM" id="SSF48403">
    <property type="entry name" value="Ankyrin repeat"/>
    <property type="match status" value="1"/>
</dbReference>
<evidence type="ECO:0000313" key="3">
    <source>
        <dbReference type="EMBL" id="MBE6420763.1"/>
    </source>
</evidence>
<feature type="repeat" description="ANK" evidence="1">
    <location>
        <begin position="197"/>
        <end position="219"/>
    </location>
</feature>
<dbReference type="InterPro" id="IPR028320">
    <property type="entry name" value="iASPP"/>
</dbReference>
<dbReference type="Pfam" id="PF12796">
    <property type="entry name" value="Ank_2"/>
    <property type="match status" value="1"/>
</dbReference>
<proteinExistence type="predicted"/>
<comment type="caution">
    <text evidence="3">The sequence shown here is derived from an EMBL/GenBank/DDBJ whole genome shotgun (WGS) entry which is preliminary data.</text>
</comment>
<dbReference type="EMBL" id="SUVG01000002">
    <property type="protein sequence ID" value="MBE6420763.1"/>
    <property type="molecule type" value="Genomic_DNA"/>
</dbReference>
<dbReference type="GO" id="GO:0006357">
    <property type="term" value="P:regulation of transcription by RNA polymerase II"/>
    <property type="evidence" value="ECO:0007669"/>
    <property type="project" value="TreeGrafter"/>
</dbReference>
<reference evidence="3" key="1">
    <citation type="submission" date="2019-04" db="EMBL/GenBank/DDBJ databases">
        <title>Evolution of Biomass-Degrading Anaerobic Consortia Revealed by Metagenomics.</title>
        <authorList>
            <person name="Peng X."/>
        </authorList>
    </citation>
    <scope>NUCLEOTIDE SEQUENCE</scope>
    <source>
        <strain evidence="3">SIG66</strain>
    </source>
</reference>
<name>A0A928HEK1_9BACT</name>
<keyword evidence="2" id="KW-0812">Transmembrane</keyword>
<dbReference type="Gene3D" id="1.25.40.20">
    <property type="entry name" value="Ankyrin repeat-containing domain"/>
    <property type="match status" value="1"/>
</dbReference>
<evidence type="ECO:0000256" key="1">
    <source>
        <dbReference type="PROSITE-ProRule" id="PRU00023"/>
    </source>
</evidence>
<dbReference type="Proteomes" id="UP000725649">
    <property type="component" value="Unassembled WGS sequence"/>
</dbReference>
<accession>A0A928HEK1</accession>
<sequence>MILLISAIIPLGLLIAFFCAAKKKPIPHLTKQQAPDTIPEPSYVRIKRKYLISRYILIGLFCIIFVFPYGCGVLAKMNYPNDPTASQGAGWLMIFLLFVLSPVLFIAFIVNTIFGITYYWKKMKTPKEERLKWEEFQQVEKKRRKQQAEQSKKEEKGLKKPNFISPVLQAVIDKDERTLRTTLAEYPEFVNTPYAANGNTPLHVAVWNEHKDIVEILLQQPTIDSRIKNNEGKTALDLAKEKNLTGIIQLLEDTKNPAC</sequence>
<dbReference type="PROSITE" id="PS50297">
    <property type="entry name" value="ANK_REP_REGION"/>
    <property type="match status" value="1"/>
</dbReference>
<dbReference type="SMART" id="SM00248">
    <property type="entry name" value="ANK"/>
    <property type="match status" value="2"/>
</dbReference>